<name>A0A5C2RM46_9APHY</name>
<protein>
    <submittedName>
        <fullName evidence="2">Uncharacterized protein</fullName>
    </submittedName>
</protein>
<evidence type="ECO:0000313" key="2">
    <source>
        <dbReference type="EMBL" id="RPD52698.1"/>
    </source>
</evidence>
<reference evidence="2" key="1">
    <citation type="journal article" date="2018" name="Genome Biol. Evol.">
        <title>Genomics and development of Lentinus tigrinus, a white-rot wood-decaying mushroom with dimorphic fruiting bodies.</title>
        <authorList>
            <person name="Wu B."/>
            <person name="Xu Z."/>
            <person name="Knudson A."/>
            <person name="Carlson A."/>
            <person name="Chen N."/>
            <person name="Kovaka S."/>
            <person name="LaButti K."/>
            <person name="Lipzen A."/>
            <person name="Pennachio C."/>
            <person name="Riley R."/>
            <person name="Schakwitz W."/>
            <person name="Umezawa K."/>
            <person name="Ohm R.A."/>
            <person name="Grigoriev I.V."/>
            <person name="Nagy L.G."/>
            <person name="Gibbons J."/>
            <person name="Hibbett D."/>
        </authorList>
    </citation>
    <scope>NUCLEOTIDE SEQUENCE [LARGE SCALE GENOMIC DNA]</scope>
    <source>
        <strain evidence="2">ALCF2SS1-6</strain>
    </source>
</reference>
<dbReference type="EMBL" id="ML122344">
    <property type="protein sequence ID" value="RPD52698.1"/>
    <property type="molecule type" value="Genomic_DNA"/>
</dbReference>
<organism evidence="2 3">
    <name type="scientific">Lentinus tigrinus ALCF2SS1-6</name>
    <dbReference type="NCBI Taxonomy" id="1328759"/>
    <lineage>
        <taxon>Eukaryota</taxon>
        <taxon>Fungi</taxon>
        <taxon>Dikarya</taxon>
        <taxon>Basidiomycota</taxon>
        <taxon>Agaricomycotina</taxon>
        <taxon>Agaricomycetes</taxon>
        <taxon>Polyporales</taxon>
        <taxon>Polyporaceae</taxon>
        <taxon>Lentinus</taxon>
    </lineage>
</organism>
<accession>A0A5C2RM46</accession>
<dbReference type="AlphaFoldDB" id="A0A5C2RM46"/>
<gene>
    <name evidence="2" type="ORF">L227DRAFT_617596</name>
</gene>
<evidence type="ECO:0000313" key="3">
    <source>
        <dbReference type="Proteomes" id="UP000313359"/>
    </source>
</evidence>
<keyword evidence="3" id="KW-1185">Reference proteome</keyword>
<proteinExistence type="predicted"/>
<feature type="compositionally biased region" description="Pro residues" evidence="1">
    <location>
        <begin position="25"/>
        <end position="39"/>
    </location>
</feature>
<evidence type="ECO:0000256" key="1">
    <source>
        <dbReference type="SAM" id="MobiDB-lite"/>
    </source>
</evidence>
<sequence>MSFDGALCPPRPSVLPVLKGNDPVRGPPPHNEDPALPPPLHDDDTGDGDDDDDGREVIPTSLVSTTAPDLRKRKTPGPEEEGDAKRPKMSDTSGLPLIISGPIMRTLQGELHTLQWRQAPPNSVNLFGVVHGSQRDLAFFNGEGFTFPPADADEKLRALAIKSVKAFEALRQTVYVQHPEALVKALEKKKLPTAPSATGLLTDWPEHETVVFPALTITVVQGPPPATFLPVPPP</sequence>
<dbReference type="Proteomes" id="UP000313359">
    <property type="component" value="Unassembled WGS sequence"/>
</dbReference>
<feature type="region of interest" description="Disordered" evidence="1">
    <location>
        <begin position="1"/>
        <end position="95"/>
    </location>
</feature>
<feature type="compositionally biased region" description="Acidic residues" evidence="1">
    <location>
        <begin position="44"/>
        <end position="54"/>
    </location>
</feature>